<keyword evidence="4 7" id="KW-0812">Transmembrane</keyword>
<evidence type="ECO:0000256" key="5">
    <source>
        <dbReference type="ARBA" id="ARBA00022989"/>
    </source>
</evidence>
<dbReference type="RefSeq" id="WP_264841516.1">
    <property type="nucleotide sequence ID" value="NZ_AP025628.1"/>
</dbReference>
<keyword evidence="2 7" id="KW-0813">Transport</keyword>
<protein>
    <submittedName>
        <fullName evidence="9">ABC transporter permease</fullName>
    </submittedName>
</protein>
<keyword evidence="6 7" id="KW-0472">Membrane</keyword>
<dbReference type="PROSITE" id="PS50928">
    <property type="entry name" value="ABC_TM1"/>
    <property type="match status" value="1"/>
</dbReference>
<dbReference type="GO" id="GO:0005886">
    <property type="term" value="C:plasma membrane"/>
    <property type="evidence" value="ECO:0007669"/>
    <property type="project" value="UniProtKB-SubCell"/>
</dbReference>
<feature type="transmembrane region" description="Helical" evidence="7">
    <location>
        <begin position="203"/>
        <end position="222"/>
    </location>
</feature>
<dbReference type="KEGG" id="cmic:caldi_19120"/>
<dbReference type="GO" id="GO:0042918">
    <property type="term" value="P:alkanesulfonate transmembrane transport"/>
    <property type="evidence" value="ECO:0007669"/>
    <property type="project" value="UniProtKB-ARBA"/>
</dbReference>
<accession>A0AA35CNH3</accession>
<gene>
    <name evidence="9" type="ORF">caldi_19120</name>
</gene>
<sequence length="274" mass="29162">MAQVMVTRPAVRTGARLRRAGRAEAFIVPVVLLALWETASRAGLVQAYLLPPPSAVVAYLASALLSGELVTHVAVSVMRVLAGFSAGVALALPAAVAVGLSPRAERLLDPTLQAIRGIPSLAWVPLLLLWMGIDEAPKVTLIAIGAFFPFYLNLVAGIHGIDRKLVEVGRVQGLSQLQIIRHILLPGALPSALTGLRAGMNMAWLFLVAAELIAGTRGLGFLLTDGRELSRADIVLGAILLLALLGKFFDGILKVLENRLLRWRDSLKEAKADA</sequence>
<dbReference type="Pfam" id="PF00528">
    <property type="entry name" value="BPD_transp_1"/>
    <property type="match status" value="1"/>
</dbReference>
<keyword evidence="3" id="KW-1003">Cell membrane</keyword>
<dbReference type="InterPro" id="IPR000515">
    <property type="entry name" value="MetI-like"/>
</dbReference>
<evidence type="ECO:0000313" key="10">
    <source>
        <dbReference type="Proteomes" id="UP001163687"/>
    </source>
</evidence>
<proteinExistence type="inferred from homology"/>
<feature type="transmembrane region" description="Helical" evidence="7">
    <location>
        <begin position="139"/>
        <end position="159"/>
    </location>
</feature>
<evidence type="ECO:0000259" key="8">
    <source>
        <dbReference type="PROSITE" id="PS50928"/>
    </source>
</evidence>
<evidence type="ECO:0000256" key="7">
    <source>
        <dbReference type="RuleBase" id="RU363032"/>
    </source>
</evidence>
<dbReference type="PANTHER" id="PTHR30151">
    <property type="entry name" value="ALKANE SULFONATE ABC TRANSPORTER-RELATED, MEMBRANE SUBUNIT"/>
    <property type="match status" value="1"/>
</dbReference>
<evidence type="ECO:0000256" key="3">
    <source>
        <dbReference type="ARBA" id="ARBA00022475"/>
    </source>
</evidence>
<reference evidence="9" key="1">
    <citation type="submission" date="2022-03" db="EMBL/GenBank/DDBJ databases">
        <title>Complete genome sequence of Caldinitratiruptor microaerophilus.</title>
        <authorList>
            <person name="Mukaiyama R."/>
            <person name="Nishiyama T."/>
            <person name="Ueda K."/>
        </authorList>
    </citation>
    <scope>NUCLEOTIDE SEQUENCE</scope>
    <source>
        <strain evidence="9">JCM 16183</strain>
    </source>
</reference>
<dbReference type="AlphaFoldDB" id="A0AA35CNH3"/>
<dbReference type="PANTHER" id="PTHR30151:SF39">
    <property type="entry name" value="ABC TRANSPORTER PERMEASE PROTEIN"/>
    <property type="match status" value="1"/>
</dbReference>
<dbReference type="Proteomes" id="UP001163687">
    <property type="component" value="Chromosome"/>
</dbReference>
<feature type="transmembrane region" description="Helical" evidence="7">
    <location>
        <begin position="80"/>
        <end position="101"/>
    </location>
</feature>
<dbReference type="EMBL" id="AP025628">
    <property type="protein sequence ID" value="BDG60822.1"/>
    <property type="molecule type" value="Genomic_DNA"/>
</dbReference>
<evidence type="ECO:0000256" key="2">
    <source>
        <dbReference type="ARBA" id="ARBA00022448"/>
    </source>
</evidence>
<dbReference type="SUPFAM" id="SSF161098">
    <property type="entry name" value="MetI-like"/>
    <property type="match status" value="1"/>
</dbReference>
<name>A0AA35CNH3_9FIRM</name>
<feature type="domain" description="ABC transmembrane type-1" evidence="8">
    <location>
        <begin position="69"/>
        <end position="253"/>
    </location>
</feature>
<feature type="transmembrane region" description="Helical" evidence="7">
    <location>
        <begin position="234"/>
        <end position="256"/>
    </location>
</feature>
<comment type="subcellular location">
    <subcellularLocation>
        <location evidence="1 7">Cell membrane</location>
        <topology evidence="1 7">Multi-pass membrane protein</topology>
    </subcellularLocation>
</comment>
<dbReference type="GO" id="GO:0010438">
    <property type="term" value="P:cellular response to sulfur starvation"/>
    <property type="evidence" value="ECO:0007669"/>
    <property type="project" value="TreeGrafter"/>
</dbReference>
<dbReference type="InterPro" id="IPR035906">
    <property type="entry name" value="MetI-like_sf"/>
</dbReference>
<feature type="transmembrane region" description="Helical" evidence="7">
    <location>
        <begin position="57"/>
        <end position="75"/>
    </location>
</feature>
<keyword evidence="10" id="KW-1185">Reference proteome</keyword>
<evidence type="ECO:0000313" key="9">
    <source>
        <dbReference type="EMBL" id="BDG60822.1"/>
    </source>
</evidence>
<dbReference type="CDD" id="cd06261">
    <property type="entry name" value="TM_PBP2"/>
    <property type="match status" value="1"/>
</dbReference>
<keyword evidence="5 7" id="KW-1133">Transmembrane helix</keyword>
<dbReference type="FunFam" id="1.10.3720.10:FF:000003">
    <property type="entry name" value="Aliphatic sulfonate ABC transporter permease"/>
    <property type="match status" value="1"/>
</dbReference>
<dbReference type="Gene3D" id="1.10.3720.10">
    <property type="entry name" value="MetI-like"/>
    <property type="match status" value="1"/>
</dbReference>
<evidence type="ECO:0000256" key="1">
    <source>
        <dbReference type="ARBA" id="ARBA00004651"/>
    </source>
</evidence>
<comment type="similarity">
    <text evidence="7">Belongs to the binding-protein-dependent transport system permease family.</text>
</comment>
<evidence type="ECO:0000256" key="4">
    <source>
        <dbReference type="ARBA" id="ARBA00022692"/>
    </source>
</evidence>
<organism evidence="9 10">
    <name type="scientific">Caldinitratiruptor microaerophilus</name>
    <dbReference type="NCBI Taxonomy" id="671077"/>
    <lineage>
        <taxon>Bacteria</taxon>
        <taxon>Bacillati</taxon>
        <taxon>Bacillota</taxon>
        <taxon>Clostridia</taxon>
        <taxon>Eubacteriales</taxon>
        <taxon>Symbiobacteriaceae</taxon>
        <taxon>Caldinitratiruptor</taxon>
    </lineage>
</organism>
<evidence type="ECO:0000256" key="6">
    <source>
        <dbReference type="ARBA" id="ARBA00023136"/>
    </source>
</evidence>